<evidence type="ECO:0000256" key="8">
    <source>
        <dbReference type="PIRSR" id="PIRSR604808-3"/>
    </source>
</evidence>
<evidence type="ECO:0000256" key="1">
    <source>
        <dbReference type="ARBA" id="ARBA00001936"/>
    </source>
</evidence>
<dbReference type="InterPro" id="IPR020848">
    <property type="entry name" value="AP_endonuclease_F1_CS"/>
</dbReference>
<dbReference type="PROSITE" id="PS51435">
    <property type="entry name" value="AP_NUCLEASE_F1_4"/>
    <property type="match status" value="1"/>
</dbReference>
<dbReference type="GO" id="GO:0006284">
    <property type="term" value="P:base-excision repair"/>
    <property type="evidence" value="ECO:0007669"/>
    <property type="project" value="TreeGrafter"/>
</dbReference>
<dbReference type="SUPFAM" id="SSF56219">
    <property type="entry name" value="DNase I-like"/>
    <property type="match status" value="1"/>
</dbReference>
<keyword evidence="5 7" id="KW-0460">Magnesium</keyword>
<dbReference type="InterPro" id="IPR020847">
    <property type="entry name" value="AP_endonuclease_F1_BS"/>
</dbReference>
<protein>
    <submittedName>
        <fullName evidence="10">Exodeoxyribonuclease-3</fullName>
    </submittedName>
</protein>
<evidence type="ECO:0000256" key="5">
    <source>
        <dbReference type="ARBA" id="ARBA00022842"/>
    </source>
</evidence>
<dbReference type="InterPro" id="IPR004808">
    <property type="entry name" value="AP_endonuc_1"/>
</dbReference>
<proteinExistence type="inferred from homology"/>
<evidence type="ECO:0000256" key="2">
    <source>
        <dbReference type="ARBA" id="ARBA00007092"/>
    </source>
</evidence>
<dbReference type="GO" id="GO:0003677">
    <property type="term" value="F:DNA binding"/>
    <property type="evidence" value="ECO:0007669"/>
    <property type="project" value="InterPro"/>
</dbReference>
<feature type="active site" description="Proton acceptor" evidence="6">
    <location>
        <position position="253"/>
    </location>
</feature>
<dbReference type="Proteomes" id="UP000198870">
    <property type="component" value="Unassembled WGS sequence"/>
</dbReference>
<feature type="active site" description="Proton donor/acceptor" evidence="6">
    <location>
        <position position="154"/>
    </location>
</feature>
<dbReference type="PANTHER" id="PTHR22748">
    <property type="entry name" value="AP ENDONUCLEASE"/>
    <property type="match status" value="1"/>
</dbReference>
<dbReference type="PANTHER" id="PTHR22748:SF6">
    <property type="entry name" value="DNA-(APURINIC OR APYRIMIDINIC SITE) ENDONUCLEASE"/>
    <property type="match status" value="1"/>
</dbReference>
<evidence type="ECO:0000313" key="10">
    <source>
        <dbReference type="EMBL" id="SCY64333.1"/>
    </source>
</evidence>
<evidence type="ECO:0000256" key="7">
    <source>
        <dbReference type="PIRSR" id="PIRSR604808-2"/>
    </source>
</evidence>
<feature type="binding site" evidence="7">
    <location>
        <position position="252"/>
    </location>
    <ligand>
        <name>Mg(2+)</name>
        <dbReference type="ChEBI" id="CHEBI:18420"/>
        <label>1</label>
    </ligand>
</feature>
<evidence type="ECO:0000313" key="11">
    <source>
        <dbReference type="Proteomes" id="UP000198870"/>
    </source>
</evidence>
<dbReference type="GO" id="GO:0008311">
    <property type="term" value="F:double-stranded DNA 3'-5' DNA exonuclease activity"/>
    <property type="evidence" value="ECO:0007669"/>
    <property type="project" value="TreeGrafter"/>
</dbReference>
<dbReference type="Gene3D" id="3.60.10.10">
    <property type="entry name" value="Endonuclease/exonuclease/phosphatase"/>
    <property type="match status" value="1"/>
</dbReference>
<feature type="binding site" evidence="7">
    <location>
        <position position="40"/>
    </location>
    <ligand>
        <name>Mg(2+)</name>
        <dbReference type="ChEBI" id="CHEBI:18420"/>
        <label>1</label>
    </ligand>
</feature>
<comment type="similarity">
    <text evidence="2">Belongs to the DNA repair enzymes AP/ExoA family.</text>
</comment>
<dbReference type="STRING" id="419481.SAMN05216233_114121"/>
<dbReference type="PROSITE" id="PS00726">
    <property type="entry name" value="AP_NUCLEASE_F1_1"/>
    <property type="match status" value="1"/>
</dbReference>
<dbReference type="InterPro" id="IPR036691">
    <property type="entry name" value="Endo/exonu/phosph_ase_sf"/>
</dbReference>
<feature type="site" description="Important for catalytic activity" evidence="8">
    <location>
        <position position="225"/>
    </location>
</feature>
<dbReference type="GO" id="GO:0046872">
    <property type="term" value="F:metal ion binding"/>
    <property type="evidence" value="ECO:0007669"/>
    <property type="project" value="UniProtKB-KW"/>
</dbReference>
<feature type="binding site" evidence="7">
    <location>
        <position position="253"/>
    </location>
    <ligand>
        <name>Mg(2+)</name>
        <dbReference type="ChEBI" id="CHEBI:18420"/>
        <label>1</label>
    </ligand>
</feature>
<dbReference type="EMBL" id="FMUX01000014">
    <property type="protein sequence ID" value="SCY64333.1"/>
    <property type="molecule type" value="Genomic_DNA"/>
</dbReference>
<feature type="binding site" evidence="7">
    <location>
        <position position="12"/>
    </location>
    <ligand>
        <name>Mg(2+)</name>
        <dbReference type="ChEBI" id="CHEBI:18420"/>
        <label>1</label>
    </ligand>
</feature>
<dbReference type="FunFam" id="3.60.10.10:FF:000026">
    <property type="entry name" value="Exodeoxyribonuclease III"/>
    <property type="match status" value="1"/>
</dbReference>
<comment type="cofactor">
    <cofactor evidence="1">
        <name>Mn(2+)</name>
        <dbReference type="ChEBI" id="CHEBI:29035"/>
    </cofactor>
</comment>
<dbReference type="GO" id="GO:0008081">
    <property type="term" value="F:phosphoric diester hydrolase activity"/>
    <property type="evidence" value="ECO:0007669"/>
    <property type="project" value="TreeGrafter"/>
</dbReference>
<feature type="domain" description="Endonuclease/exonuclease/phosphatase" evidence="9">
    <location>
        <begin position="9"/>
        <end position="253"/>
    </location>
</feature>
<dbReference type="NCBIfam" id="TIGR00633">
    <property type="entry name" value="xth"/>
    <property type="match status" value="1"/>
</dbReference>
<evidence type="ECO:0000256" key="6">
    <source>
        <dbReference type="PIRSR" id="PIRSR604808-1"/>
    </source>
</evidence>
<comment type="cofactor">
    <cofactor evidence="7">
        <name>Mg(2+)</name>
        <dbReference type="ChEBI" id="CHEBI:18420"/>
    </cofactor>
    <cofactor evidence="7">
        <name>Mn(2+)</name>
        <dbReference type="ChEBI" id="CHEBI:29035"/>
    </cofactor>
    <text evidence="7">Probably binds two magnesium or manganese ions per subunit.</text>
</comment>
<keyword evidence="4" id="KW-0378">Hydrolase</keyword>
<gene>
    <name evidence="10" type="ORF">SAMN05216233_114121</name>
</gene>
<feature type="active site" evidence="6">
    <location>
        <position position="114"/>
    </location>
</feature>
<feature type="binding site" evidence="7">
    <location>
        <position position="156"/>
    </location>
    <ligand>
        <name>Mg(2+)</name>
        <dbReference type="ChEBI" id="CHEBI:18420"/>
        <label>1</label>
    </ligand>
</feature>
<reference evidence="10 11" key="1">
    <citation type="submission" date="2016-10" db="EMBL/GenBank/DDBJ databases">
        <authorList>
            <person name="de Groot N.N."/>
        </authorList>
    </citation>
    <scope>NUCLEOTIDE SEQUENCE [LARGE SCALE GENOMIC DNA]</scope>
    <source>
        <strain evidence="10 11">AA1</strain>
    </source>
</reference>
<evidence type="ECO:0000259" key="9">
    <source>
        <dbReference type="Pfam" id="PF03372"/>
    </source>
</evidence>
<dbReference type="GO" id="GO:0003906">
    <property type="term" value="F:DNA-(apurinic or apyrimidinic site) endonuclease activity"/>
    <property type="evidence" value="ECO:0007669"/>
    <property type="project" value="TreeGrafter"/>
</dbReference>
<feature type="site" description="Transition state stabilizer" evidence="8">
    <location>
        <position position="156"/>
    </location>
</feature>
<dbReference type="NCBIfam" id="TIGR00195">
    <property type="entry name" value="exoDNase_III"/>
    <property type="match status" value="1"/>
</dbReference>
<dbReference type="InterPro" id="IPR005135">
    <property type="entry name" value="Endo/exonuclease/phosphatase"/>
</dbReference>
<keyword evidence="7" id="KW-0464">Manganese</keyword>
<accession>A0A1G5HKP0</accession>
<dbReference type="AlphaFoldDB" id="A0A1G5HKP0"/>
<feature type="binding site" evidence="7">
    <location>
        <position position="154"/>
    </location>
    <ligand>
        <name>Mg(2+)</name>
        <dbReference type="ChEBI" id="CHEBI:18420"/>
        <label>1</label>
    </ligand>
</feature>
<feature type="site" description="Interaction with DNA substrate" evidence="8">
    <location>
        <position position="253"/>
    </location>
</feature>
<organism evidence="10 11">
    <name type="scientific">Desulfoluna spongiiphila</name>
    <dbReference type="NCBI Taxonomy" id="419481"/>
    <lineage>
        <taxon>Bacteria</taxon>
        <taxon>Pseudomonadati</taxon>
        <taxon>Thermodesulfobacteriota</taxon>
        <taxon>Desulfobacteria</taxon>
        <taxon>Desulfobacterales</taxon>
        <taxon>Desulfolunaceae</taxon>
        <taxon>Desulfoluna</taxon>
    </lineage>
</organism>
<name>A0A1G5HKP0_9BACT</name>
<keyword evidence="3 7" id="KW-0479">Metal-binding</keyword>
<sequence>MGAEEVRLVSWNVNGLRAVWKKDFLESMERLGADVLMVQETKLQEPQLTPEMTAVNDSKAHWSFSTVKKGYSGVGAWTKTDPAAVRHGIGMPEFDDEGRILELEYDKFTLFNVYFPNGQQSDERLDYKLRFYDAFFAYANALKDKGRPVVICGDVNTAHNEIDLRHPKANAKRSGFLPVEREWLDRILSMGYVDTFRHLYPEEEKYSWWSYRFNARKSNAGWRIDYFYVSRDILDNGWIKGAWIDNDTFGSDHCPIGLDLVIP</sequence>
<evidence type="ECO:0000256" key="3">
    <source>
        <dbReference type="ARBA" id="ARBA00022723"/>
    </source>
</evidence>
<evidence type="ECO:0000256" key="4">
    <source>
        <dbReference type="ARBA" id="ARBA00022801"/>
    </source>
</evidence>
<keyword evidence="11" id="KW-1185">Reference proteome</keyword>
<dbReference type="Pfam" id="PF03372">
    <property type="entry name" value="Exo_endo_phos"/>
    <property type="match status" value="1"/>
</dbReference>
<dbReference type="PROSITE" id="PS00727">
    <property type="entry name" value="AP_NUCLEASE_F1_2"/>
    <property type="match status" value="1"/>
</dbReference>